<evidence type="ECO:0000313" key="1">
    <source>
        <dbReference type="EMBL" id="ARU60805.1"/>
    </source>
</evidence>
<dbReference type="RefSeq" id="WP_087456194.1">
    <property type="nucleotide sequence ID" value="NZ_CP021434.1"/>
</dbReference>
<dbReference type="InterPro" id="IPR024524">
    <property type="entry name" value="DUF3800"/>
</dbReference>
<evidence type="ECO:0008006" key="3">
    <source>
        <dbReference type="Google" id="ProtNLM"/>
    </source>
</evidence>
<dbReference type="Pfam" id="PF12686">
    <property type="entry name" value="DUF3800"/>
    <property type="match status" value="1"/>
</dbReference>
<dbReference type="Proteomes" id="UP000195437">
    <property type="component" value="Chromosome"/>
</dbReference>
<organism evidence="1 2">
    <name type="scientific">Tumebacillus avium</name>
    <dbReference type="NCBI Taxonomy" id="1903704"/>
    <lineage>
        <taxon>Bacteria</taxon>
        <taxon>Bacillati</taxon>
        <taxon>Bacillota</taxon>
        <taxon>Bacilli</taxon>
        <taxon>Bacillales</taxon>
        <taxon>Alicyclobacillaceae</taxon>
        <taxon>Tumebacillus</taxon>
    </lineage>
</organism>
<protein>
    <recommendedName>
        <fullName evidence="3">DUF3800 domain-containing protein</fullName>
    </recommendedName>
</protein>
<evidence type="ECO:0000313" key="2">
    <source>
        <dbReference type="Proteomes" id="UP000195437"/>
    </source>
</evidence>
<reference evidence="2" key="1">
    <citation type="submission" date="2017-05" db="EMBL/GenBank/DDBJ databases">
        <authorList>
            <person name="Sung H."/>
        </authorList>
    </citation>
    <scope>NUCLEOTIDE SEQUENCE [LARGE SCALE GENOMIC DNA]</scope>
    <source>
        <strain evidence="2">AR23208</strain>
    </source>
</reference>
<dbReference type="EMBL" id="CP021434">
    <property type="protein sequence ID" value="ARU60805.1"/>
    <property type="molecule type" value="Genomic_DNA"/>
</dbReference>
<accession>A0A1Y0IMQ5</accession>
<proteinExistence type="predicted"/>
<dbReference type="AlphaFoldDB" id="A0A1Y0IMQ5"/>
<dbReference type="KEGG" id="tum:CBW65_06640"/>
<keyword evidence="2" id="KW-1185">Reference proteome</keyword>
<gene>
    <name evidence="1" type="ORF">CBW65_06640</name>
</gene>
<sequence>MYMYLDDSGGLDSDRGPLYVWAGIAIKSGGPRLTETLDSIFSEMPNTKNYNEKKGFDANYVQRKEVFDALVSFASLRIAYVVVDKQSLAEHQKSFVTGAESRAKEQGENFFLSRVVTELSKPYEDSTRKKIVLTIDGDAKRGEQSKTRLHELLSLSINFPVDRLHIWNNVEIIYDSRPNMRMLQAVDFVASFILDFYKMQFHTLGIPRRDVFLPLMSLYHTIKPKVVSRVYQLPGVDVFS</sequence>
<name>A0A1Y0IMQ5_9BACL</name>
<dbReference type="OrthoDB" id="878472at91061"/>